<name>A0A923N0Z0_9FLAO</name>
<dbReference type="RefSeq" id="WP_187018286.1">
    <property type="nucleotide sequence ID" value="NZ_JACRUK010000018.1"/>
</dbReference>
<dbReference type="PANTHER" id="PTHR34986">
    <property type="entry name" value="EVOLVED BETA-GALACTOSIDASE SUBUNIT BETA"/>
    <property type="match status" value="1"/>
</dbReference>
<protein>
    <submittedName>
        <fullName evidence="1">YhcH/YjgK/YiaL family protein</fullName>
    </submittedName>
</protein>
<dbReference type="GO" id="GO:0005829">
    <property type="term" value="C:cytosol"/>
    <property type="evidence" value="ECO:0007669"/>
    <property type="project" value="TreeGrafter"/>
</dbReference>
<dbReference type="InterPro" id="IPR037012">
    <property type="entry name" value="NanQ/TabA/YiaL_sf"/>
</dbReference>
<evidence type="ECO:0000313" key="2">
    <source>
        <dbReference type="Proteomes" id="UP000641454"/>
    </source>
</evidence>
<organism evidence="1 2">
    <name type="scientific">Flavobacterium muglaense</name>
    <dbReference type="NCBI Taxonomy" id="2764716"/>
    <lineage>
        <taxon>Bacteria</taxon>
        <taxon>Pseudomonadati</taxon>
        <taxon>Bacteroidota</taxon>
        <taxon>Flavobacteriia</taxon>
        <taxon>Flavobacteriales</taxon>
        <taxon>Flavobacteriaceae</taxon>
        <taxon>Flavobacterium</taxon>
    </lineage>
</organism>
<keyword evidence="2" id="KW-1185">Reference proteome</keyword>
<dbReference type="NCBIfam" id="TIGR00022">
    <property type="entry name" value="YhcH/YjgK/YiaL family protein"/>
    <property type="match status" value="1"/>
</dbReference>
<proteinExistence type="predicted"/>
<dbReference type="AlphaFoldDB" id="A0A923N0Z0"/>
<dbReference type="Pfam" id="PF04074">
    <property type="entry name" value="DUF386"/>
    <property type="match status" value="1"/>
</dbReference>
<dbReference type="SUPFAM" id="SSF51197">
    <property type="entry name" value="Clavaminate synthase-like"/>
    <property type="match status" value="1"/>
</dbReference>
<dbReference type="PANTHER" id="PTHR34986:SF1">
    <property type="entry name" value="PROTEIN YIAL"/>
    <property type="match status" value="1"/>
</dbReference>
<dbReference type="InterPro" id="IPR004375">
    <property type="entry name" value="NanQ/TabA/YiaL"/>
</dbReference>
<sequence>MILDKIENYKLYAGITERLTKGFEFIKNTDLVAIASGIYDIEDKAVFAIVQEYDTKEEKDCVLEGHTKYIDIQYIVEGTELMGVTTKNNQKVVTSDLDKDYTFYEGETAYIKLVSGMFTVFFPDDLHRPSVQDGQSSRVKKVVVKVQI</sequence>
<reference evidence="1 2" key="1">
    <citation type="submission" date="2020-08" db="EMBL/GenBank/DDBJ databases">
        <title>Description of novel Flavobacterium F-392 isolate.</title>
        <authorList>
            <person name="Saticioglu I.B."/>
            <person name="Duman M."/>
            <person name="Altun S."/>
        </authorList>
    </citation>
    <scope>NUCLEOTIDE SEQUENCE [LARGE SCALE GENOMIC DNA]</scope>
    <source>
        <strain evidence="1 2">F-392</strain>
    </source>
</reference>
<dbReference type="Gene3D" id="2.60.120.370">
    <property type="entry name" value="YhcH/YjgK/YiaL"/>
    <property type="match status" value="1"/>
</dbReference>
<accession>A0A923N0Z0</accession>
<dbReference type="EMBL" id="JACRUL010000018">
    <property type="protein sequence ID" value="MBC5844624.1"/>
    <property type="molecule type" value="Genomic_DNA"/>
</dbReference>
<gene>
    <name evidence="1" type="ORF">H8R25_09265</name>
</gene>
<evidence type="ECO:0000313" key="1">
    <source>
        <dbReference type="EMBL" id="MBC5844624.1"/>
    </source>
</evidence>
<dbReference type="Proteomes" id="UP000641454">
    <property type="component" value="Unassembled WGS sequence"/>
</dbReference>
<comment type="caution">
    <text evidence="1">The sequence shown here is derived from an EMBL/GenBank/DDBJ whole genome shotgun (WGS) entry which is preliminary data.</text>
</comment>